<dbReference type="PROSITE" id="PS50885">
    <property type="entry name" value="HAMP"/>
    <property type="match status" value="1"/>
</dbReference>
<dbReference type="PROSITE" id="PS50192">
    <property type="entry name" value="T_SNARE"/>
    <property type="match status" value="1"/>
</dbReference>
<dbReference type="InterPro" id="IPR003660">
    <property type="entry name" value="HAMP_dom"/>
</dbReference>
<comment type="similarity">
    <text evidence="4">Belongs to the methyl-accepting chemotaxis (MCP) protein family.</text>
</comment>
<keyword evidence="8" id="KW-0472">Membrane</keyword>
<feature type="domain" description="HAMP" evidence="11">
    <location>
        <begin position="333"/>
        <end position="386"/>
    </location>
</feature>
<dbReference type="PROSITE" id="PS50111">
    <property type="entry name" value="CHEMOTAXIS_TRANSDUC_2"/>
    <property type="match status" value="1"/>
</dbReference>
<dbReference type="Gene3D" id="1.10.287.950">
    <property type="entry name" value="Methyl-accepting chemotaxis protein"/>
    <property type="match status" value="1"/>
</dbReference>
<protein>
    <submittedName>
        <fullName evidence="12">Methyl-accepting chemotaxis protein</fullName>
    </submittedName>
</protein>
<evidence type="ECO:0000259" key="10">
    <source>
        <dbReference type="PROSITE" id="PS50192"/>
    </source>
</evidence>
<dbReference type="AlphaFoldDB" id="A0A1G7EXX9"/>
<dbReference type="Pfam" id="PF00672">
    <property type="entry name" value="HAMP"/>
    <property type="match status" value="1"/>
</dbReference>
<dbReference type="Proteomes" id="UP000199412">
    <property type="component" value="Unassembled WGS sequence"/>
</dbReference>
<comment type="subcellular location">
    <subcellularLocation>
        <location evidence="1">Cell inner membrane</location>
        <topology evidence="1">Multi-pass membrane protein</topology>
    </subcellularLocation>
</comment>
<evidence type="ECO:0000256" key="1">
    <source>
        <dbReference type="ARBA" id="ARBA00004429"/>
    </source>
</evidence>
<feature type="region of interest" description="Disordered" evidence="7">
    <location>
        <begin position="170"/>
        <end position="204"/>
    </location>
</feature>
<dbReference type="Gene3D" id="6.10.340.10">
    <property type="match status" value="1"/>
</dbReference>
<feature type="region of interest" description="Disordered" evidence="7">
    <location>
        <begin position="617"/>
        <end position="638"/>
    </location>
</feature>
<keyword evidence="8" id="KW-1133">Transmembrane helix</keyword>
<dbReference type="Pfam" id="PF00015">
    <property type="entry name" value="MCPsignal"/>
    <property type="match status" value="1"/>
</dbReference>
<evidence type="ECO:0000256" key="3">
    <source>
        <dbReference type="ARBA" id="ARBA00023224"/>
    </source>
</evidence>
<dbReference type="GO" id="GO:0007165">
    <property type="term" value="P:signal transduction"/>
    <property type="evidence" value="ECO:0007669"/>
    <property type="project" value="UniProtKB-KW"/>
</dbReference>
<sequence length="782" mass="83743">MKSLTAKITAVVVALVAIIAIVNIALVYYFSTIVRSETQDFADDVSGILAEKNAVIGETHDALVETQIARQAAEHAVTETETHGETLGERRFIAGKHEGLSSAATEMIRAAMMSGEATTAEDIMFNLSQIPDVLDIGLWRTTGVQAFSDNDTIKDVNRLLGTTYFERRSRENPVSIPADRESGLREALASADGSAEQPGEVEDSGGVLRPVLYSYVTLTNDPECQGCHGVEDPIRGVLELAVSRESLIAVEERSVERMTAMEAEQQREMAALKEQTETRRREVEEASRAIAARLGQRVTGLNETQSSSTTVQAVVNPLATLGVMGLIVLMLRRLLSRPLTAMTAAMERLAHDDLSVEIPGRSRRDEIGDMADAVQVFKDNGYKLKEMAAEQEALHRRNARKVRAEMFALTNALDEEVRSAIILVQQQADAMHQAALKMAESVEHTESRSDAAASASRDAAHGVDAVAAAAEQMAASIGEISRQMTASTETAHRAVRQAETTNQRIQGLAEAADQIGEVVNMISDIAKQTNLLALNASIEAARAGDAGRGFAVVANEVKTLANQTATATEDIANQIGGMQAATREAVTAIEDIARVIGEINDITQTVSAAVEQQTGATQEISQNAQQASHSTQESSDNIGQVLESSSVTGEHARSVKQSAEDVRARVRQMQDALEKLMRGGSDDDRRDSALHTVNVAVTLNLGGGASQSCLLQDLARSGVGTVDRALDVERGHAFTMDVPELGSMTGSVVAKTGTGTHVRFELNEAQLAGLDTFIRKRAGARG</sequence>
<accession>A0A1G7EXX9</accession>
<proteinExistence type="inferred from homology"/>
<feature type="transmembrane region" description="Helical" evidence="8">
    <location>
        <begin position="12"/>
        <end position="30"/>
    </location>
</feature>
<feature type="coiled-coil region" evidence="6">
    <location>
        <begin position="255"/>
        <end position="289"/>
    </location>
</feature>
<name>A0A1G7EXX9_9PROT</name>
<dbReference type="EMBL" id="FNAP01000010">
    <property type="protein sequence ID" value="SDE68336.1"/>
    <property type="molecule type" value="Genomic_DNA"/>
</dbReference>
<keyword evidence="8" id="KW-0812">Transmembrane</keyword>
<dbReference type="InterPro" id="IPR000727">
    <property type="entry name" value="T_SNARE_dom"/>
</dbReference>
<keyword evidence="6" id="KW-0175">Coiled coil</keyword>
<evidence type="ECO:0000256" key="2">
    <source>
        <dbReference type="ARBA" id="ARBA00022519"/>
    </source>
</evidence>
<dbReference type="GO" id="GO:0005886">
    <property type="term" value="C:plasma membrane"/>
    <property type="evidence" value="ECO:0007669"/>
    <property type="project" value="UniProtKB-SubCell"/>
</dbReference>
<dbReference type="SUPFAM" id="SSF58104">
    <property type="entry name" value="Methyl-accepting chemotaxis protein (MCP) signaling domain"/>
    <property type="match status" value="1"/>
</dbReference>
<evidence type="ECO:0000256" key="4">
    <source>
        <dbReference type="ARBA" id="ARBA00029447"/>
    </source>
</evidence>
<dbReference type="PANTHER" id="PTHR32089">
    <property type="entry name" value="METHYL-ACCEPTING CHEMOTAXIS PROTEIN MCPB"/>
    <property type="match status" value="1"/>
</dbReference>
<keyword evidence="2" id="KW-0997">Cell inner membrane</keyword>
<organism evidence="12 13">
    <name type="scientific">Rhodospira trueperi</name>
    <dbReference type="NCBI Taxonomy" id="69960"/>
    <lineage>
        <taxon>Bacteria</taxon>
        <taxon>Pseudomonadati</taxon>
        <taxon>Pseudomonadota</taxon>
        <taxon>Alphaproteobacteria</taxon>
        <taxon>Rhodospirillales</taxon>
        <taxon>Rhodospirillaceae</taxon>
        <taxon>Rhodospira</taxon>
    </lineage>
</organism>
<keyword evidence="13" id="KW-1185">Reference proteome</keyword>
<evidence type="ECO:0000259" key="11">
    <source>
        <dbReference type="PROSITE" id="PS50885"/>
    </source>
</evidence>
<evidence type="ECO:0000313" key="12">
    <source>
        <dbReference type="EMBL" id="SDE68336.1"/>
    </source>
</evidence>
<reference evidence="12 13" key="1">
    <citation type="submission" date="2016-10" db="EMBL/GenBank/DDBJ databases">
        <authorList>
            <person name="de Groot N.N."/>
        </authorList>
    </citation>
    <scope>NUCLEOTIDE SEQUENCE [LARGE SCALE GENOMIC DNA]</scope>
    <source>
        <strain evidence="12 13">ATCC 700224</strain>
    </source>
</reference>
<evidence type="ECO:0000256" key="8">
    <source>
        <dbReference type="SAM" id="Phobius"/>
    </source>
</evidence>
<keyword evidence="3 5" id="KW-0807">Transducer</keyword>
<dbReference type="PANTHER" id="PTHR32089:SF112">
    <property type="entry name" value="LYSOZYME-LIKE PROTEIN-RELATED"/>
    <property type="match status" value="1"/>
</dbReference>
<feature type="domain" description="Methyl-accepting transducer" evidence="9">
    <location>
        <begin position="427"/>
        <end position="649"/>
    </location>
</feature>
<dbReference type="Gene3D" id="3.30.450.290">
    <property type="match status" value="1"/>
</dbReference>
<dbReference type="OrthoDB" id="3378718at2"/>
<evidence type="ECO:0000256" key="5">
    <source>
        <dbReference type="PROSITE-ProRule" id="PRU00284"/>
    </source>
</evidence>
<dbReference type="CDD" id="cd06225">
    <property type="entry name" value="HAMP"/>
    <property type="match status" value="1"/>
</dbReference>
<dbReference type="SMART" id="SM00283">
    <property type="entry name" value="MA"/>
    <property type="match status" value="1"/>
</dbReference>
<evidence type="ECO:0000259" key="9">
    <source>
        <dbReference type="PROSITE" id="PS50111"/>
    </source>
</evidence>
<dbReference type="SMART" id="SM00304">
    <property type="entry name" value="HAMP"/>
    <property type="match status" value="1"/>
</dbReference>
<dbReference type="STRING" id="69960.SAMN05421720_11021"/>
<evidence type="ECO:0000256" key="6">
    <source>
        <dbReference type="SAM" id="Coils"/>
    </source>
</evidence>
<feature type="domain" description="T-SNARE coiled-coil homology" evidence="10">
    <location>
        <begin position="579"/>
        <end position="641"/>
    </location>
</feature>
<dbReference type="RefSeq" id="WP_092787006.1">
    <property type="nucleotide sequence ID" value="NZ_FNAP01000010.1"/>
</dbReference>
<evidence type="ECO:0000313" key="13">
    <source>
        <dbReference type="Proteomes" id="UP000199412"/>
    </source>
</evidence>
<gene>
    <name evidence="12" type="ORF">SAMN05421720_11021</name>
</gene>
<dbReference type="InterPro" id="IPR004089">
    <property type="entry name" value="MCPsignal_dom"/>
</dbReference>
<keyword evidence="2" id="KW-1003">Cell membrane</keyword>
<evidence type="ECO:0000256" key="7">
    <source>
        <dbReference type="SAM" id="MobiDB-lite"/>
    </source>
</evidence>